<name>A0A8J7HL26_9CYAN</name>
<accession>A0A8J7HL26</accession>
<dbReference type="AlphaFoldDB" id="A0A8J7HL26"/>
<feature type="coiled-coil region" evidence="1">
    <location>
        <begin position="10"/>
        <end position="74"/>
    </location>
</feature>
<proteinExistence type="predicted"/>
<organism evidence="2 3">
    <name type="scientific">Atlanticothrix silvestris CENA357</name>
    <dbReference type="NCBI Taxonomy" id="1725252"/>
    <lineage>
        <taxon>Bacteria</taxon>
        <taxon>Bacillati</taxon>
        <taxon>Cyanobacteriota</taxon>
        <taxon>Cyanophyceae</taxon>
        <taxon>Nostocales</taxon>
        <taxon>Nodulariaceae</taxon>
        <taxon>Atlanticothrix</taxon>
        <taxon>Atlanticothrix silvestris</taxon>
    </lineage>
</organism>
<dbReference type="EMBL" id="JAECZB010000092">
    <property type="protein sequence ID" value="MBH8555094.1"/>
    <property type="molecule type" value="Genomic_DNA"/>
</dbReference>
<keyword evidence="1" id="KW-0175">Coiled coil</keyword>
<reference evidence="2 3" key="1">
    <citation type="journal article" date="2021" name="Int. J. Syst. Evol. Microbiol.">
        <title>Amazonocrinis nigriterrae gen. nov., sp. nov., Atlanticothrix silvestris gen. nov., sp. nov. and Dendronalium phyllosphericum gen. nov., sp. nov., nostocacean cyanobacteria from Brazilian environments.</title>
        <authorList>
            <person name="Alvarenga D.O."/>
            <person name="Andreote A.P.D."/>
            <person name="Branco L.H.Z."/>
            <person name="Delbaje E."/>
            <person name="Cruz R.B."/>
            <person name="Varani A.M."/>
            <person name="Fiore M.F."/>
        </authorList>
    </citation>
    <scope>NUCLEOTIDE SEQUENCE [LARGE SCALE GENOMIC DNA]</scope>
    <source>
        <strain evidence="2 3">CENA357</strain>
    </source>
</reference>
<gene>
    <name evidence="2" type="ORF">I8751_22635</name>
</gene>
<evidence type="ECO:0000313" key="2">
    <source>
        <dbReference type="EMBL" id="MBH8555094.1"/>
    </source>
</evidence>
<keyword evidence="3" id="KW-1185">Reference proteome</keyword>
<dbReference type="Proteomes" id="UP000599391">
    <property type="component" value="Unassembled WGS sequence"/>
</dbReference>
<evidence type="ECO:0000313" key="3">
    <source>
        <dbReference type="Proteomes" id="UP000599391"/>
    </source>
</evidence>
<protein>
    <submittedName>
        <fullName evidence="2">Uncharacterized protein</fullName>
    </submittedName>
</protein>
<sequence>MMASNFNLRLQHLEDNIKQDQDLLKEYEDFLRYEDDPRRKAKYTREIKQLRESANRYQNEYDELRAQITGVSNVQMQNVAIELQQMNTRLNRLSAGQKAIYENINHLRQGLLARYNAGEQNIIAAITEQLDQSQMVMISTVLDAIETDQIPEREMQLILQGIQQNLTILQQNGTALPPSQAALAEVINAPELDVKHRLKVGIPIIPFILDYEGELELGTGINLKAALQALMMRFKGE</sequence>
<comment type="caution">
    <text evidence="2">The sequence shown here is derived from an EMBL/GenBank/DDBJ whole genome shotgun (WGS) entry which is preliminary data.</text>
</comment>
<evidence type="ECO:0000256" key="1">
    <source>
        <dbReference type="SAM" id="Coils"/>
    </source>
</evidence>
<dbReference type="RefSeq" id="WP_214441319.1">
    <property type="nucleotide sequence ID" value="NZ_JAECZB010000092.1"/>
</dbReference>